<evidence type="ECO:0000313" key="3">
    <source>
        <dbReference type="Proteomes" id="UP000019384"/>
    </source>
</evidence>
<dbReference type="Gene3D" id="3.40.630.30">
    <property type="match status" value="1"/>
</dbReference>
<reference evidence="2" key="1">
    <citation type="submission" date="2013-12" db="EMBL/GenBank/DDBJ databases">
        <authorList>
            <person name="Genoscope - CEA"/>
        </authorList>
    </citation>
    <scope>NUCLEOTIDE SEQUENCE</scope>
    <source>
        <strain evidence="2">CBS 1993</strain>
    </source>
</reference>
<evidence type="ECO:0000313" key="2">
    <source>
        <dbReference type="EMBL" id="CDK27928.1"/>
    </source>
</evidence>
<reference evidence="2" key="2">
    <citation type="submission" date="2014-02" db="EMBL/GenBank/DDBJ databases">
        <title>Complete DNA sequence of /Kuraishia capsulata/ illustrates novel genomic features among budding yeasts (/Saccharomycotina/).</title>
        <authorList>
            <person name="Morales L."/>
            <person name="Noel B."/>
            <person name="Porcel B."/>
            <person name="Marcet-Houben M."/>
            <person name="Hullo M-F."/>
            <person name="Sacerdot C."/>
            <person name="Tekaia F."/>
            <person name="Leh-Louis V."/>
            <person name="Despons L."/>
            <person name="Khanna V."/>
            <person name="Aury J-M."/>
            <person name="Barbe V."/>
            <person name="Couloux A."/>
            <person name="Labadie K."/>
            <person name="Pelletier E."/>
            <person name="Souciet J-L."/>
            <person name="Boekhout T."/>
            <person name="Gabaldon T."/>
            <person name="Wincker P."/>
            <person name="Dujon B."/>
        </authorList>
    </citation>
    <scope>NUCLEOTIDE SEQUENCE</scope>
    <source>
        <strain evidence="2">CBS 1993</strain>
    </source>
</reference>
<dbReference type="OrthoDB" id="2020070at2759"/>
<dbReference type="RefSeq" id="XP_022459920.1">
    <property type="nucleotide sequence ID" value="XM_022602370.1"/>
</dbReference>
<accession>W6MNS4</accession>
<proteinExistence type="predicted"/>
<dbReference type="InterPro" id="IPR016181">
    <property type="entry name" value="Acyl_CoA_acyltransferase"/>
</dbReference>
<dbReference type="InterPro" id="IPR055100">
    <property type="entry name" value="GNAT_LYC1-like"/>
</dbReference>
<dbReference type="EMBL" id="HG793128">
    <property type="protein sequence ID" value="CDK27928.1"/>
    <property type="molecule type" value="Genomic_DNA"/>
</dbReference>
<dbReference type="HOGENOM" id="CLU_683473_0_0_1"/>
<dbReference type="AlphaFoldDB" id="W6MNS4"/>
<evidence type="ECO:0000259" key="1">
    <source>
        <dbReference type="Pfam" id="PF22998"/>
    </source>
</evidence>
<gene>
    <name evidence="2" type="ORF">KUCA_T00003908001</name>
</gene>
<keyword evidence="3" id="KW-1185">Reference proteome</keyword>
<organism evidence="2 3">
    <name type="scientific">Kuraishia capsulata CBS 1993</name>
    <dbReference type="NCBI Taxonomy" id="1382522"/>
    <lineage>
        <taxon>Eukaryota</taxon>
        <taxon>Fungi</taxon>
        <taxon>Dikarya</taxon>
        <taxon>Ascomycota</taxon>
        <taxon>Saccharomycotina</taxon>
        <taxon>Pichiomycetes</taxon>
        <taxon>Pichiales</taxon>
        <taxon>Pichiaceae</taxon>
        <taxon>Kuraishia</taxon>
    </lineage>
</organism>
<name>W6MNS4_9ASCO</name>
<dbReference type="GeneID" id="34521308"/>
<feature type="domain" description="LYC1 C-terminal" evidence="1">
    <location>
        <begin position="188"/>
        <end position="375"/>
    </location>
</feature>
<sequence length="375" mass="42774">MTKSLVLEETFDREVIRHCHLRNGENWRGPLALEVYADREAYLATASNANIPRRLETQELSGLHYWVLRDKSLKCGSDDNPKTYNVVAACESYFRDWWRVDYDAETGAAQTKVVSSPCVGGVYTLPAFRGKGLATFMISELNRHFGQMSDPDSFATLYSEVGEYYSRFGYESSYVPKFELQVQDIDLELPEAEWHPAGEMAGLAKTYSSRLLSHIQARTLETRTTTVALIPSQAVYDWHHLRSVFYAERLHNLKPGNFAVSINKDSETVGFAVFTVDYLESSIFVISFFAESSKVGHQLIQLLFQEANRVGFKKIQGWVSDVVNYNFVPDLDFQKELSEKYMSNFEVENHSLSALWPISGKGPINWEDNGKLAWF</sequence>
<dbReference type="SUPFAM" id="SSF55729">
    <property type="entry name" value="Acyl-CoA N-acyltransferases (Nat)"/>
    <property type="match status" value="1"/>
</dbReference>
<dbReference type="STRING" id="1382522.W6MNS4"/>
<dbReference type="InterPro" id="IPR053013">
    <property type="entry name" value="LAT"/>
</dbReference>
<dbReference type="PANTHER" id="PTHR34815:SF2">
    <property type="entry name" value="N-ACETYLTRANSFERASE DOMAIN-CONTAINING PROTEIN"/>
    <property type="match status" value="1"/>
</dbReference>
<dbReference type="PANTHER" id="PTHR34815">
    <property type="entry name" value="LYSINE ACETYLTRANSFERASE"/>
    <property type="match status" value="1"/>
</dbReference>
<dbReference type="Pfam" id="PF22998">
    <property type="entry name" value="GNAT_LYC1-like"/>
    <property type="match status" value="1"/>
</dbReference>
<protein>
    <recommendedName>
        <fullName evidence="1">LYC1 C-terminal domain-containing protein</fullName>
    </recommendedName>
</protein>
<dbReference type="Proteomes" id="UP000019384">
    <property type="component" value="Unassembled WGS sequence"/>
</dbReference>